<organism evidence="3 4">
    <name type="scientific">Ranatra chinensis</name>
    <dbReference type="NCBI Taxonomy" id="642074"/>
    <lineage>
        <taxon>Eukaryota</taxon>
        <taxon>Metazoa</taxon>
        <taxon>Ecdysozoa</taxon>
        <taxon>Arthropoda</taxon>
        <taxon>Hexapoda</taxon>
        <taxon>Insecta</taxon>
        <taxon>Pterygota</taxon>
        <taxon>Neoptera</taxon>
        <taxon>Paraneoptera</taxon>
        <taxon>Hemiptera</taxon>
        <taxon>Heteroptera</taxon>
        <taxon>Panheteroptera</taxon>
        <taxon>Nepomorpha</taxon>
        <taxon>Nepidae</taxon>
        <taxon>Ranatrinae</taxon>
        <taxon>Ranatra</taxon>
    </lineage>
</organism>
<dbReference type="GO" id="GO:0006259">
    <property type="term" value="P:DNA metabolic process"/>
    <property type="evidence" value="ECO:0007669"/>
    <property type="project" value="UniProtKB-ARBA"/>
</dbReference>
<gene>
    <name evidence="3" type="ORF">AAG570_011529</name>
</gene>
<evidence type="ECO:0000313" key="3">
    <source>
        <dbReference type="EMBL" id="KAL1131918.1"/>
    </source>
</evidence>
<name>A0ABD0Z747_9HEMI</name>
<dbReference type="Pfam" id="PF03265">
    <property type="entry name" value="DNase_II"/>
    <property type="match status" value="1"/>
</dbReference>
<reference evidence="3 4" key="1">
    <citation type="submission" date="2024-07" db="EMBL/GenBank/DDBJ databases">
        <title>Chromosome-level genome assembly of the water stick insect Ranatra chinensis (Heteroptera: Nepidae).</title>
        <authorList>
            <person name="Liu X."/>
        </authorList>
    </citation>
    <scope>NUCLEOTIDE SEQUENCE [LARGE SCALE GENOMIC DNA]</scope>
    <source>
        <strain evidence="3">Cailab_2021Rc</strain>
        <tissue evidence="3">Muscle</tissue>
    </source>
</reference>
<dbReference type="GO" id="GO:0016787">
    <property type="term" value="F:hydrolase activity"/>
    <property type="evidence" value="ECO:0007669"/>
    <property type="project" value="UniProtKB-KW"/>
</dbReference>
<evidence type="ECO:0000256" key="1">
    <source>
        <dbReference type="ARBA" id="ARBA00007527"/>
    </source>
</evidence>
<sequence>MFITSNSLRNNWMVSPKNIFGNTTAVANTLAPYYKRNDSELWILYNDQPPNRSHRTSKGHTKGVVGASVIEGFWMIHSVPQFPPSSDKYSYAANGVTNGQIFLCISLSPKNLNNLGN</sequence>
<keyword evidence="4" id="KW-1185">Reference proteome</keyword>
<dbReference type="PANTHER" id="PTHR10858">
    <property type="entry name" value="DEOXYRIBONUCLEASE II"/>
    <property type="match status" value="1"/>
</dbReference>
<dbReference type="CDD" id="cd09120">
    <property type="entry name" value="PLDc_DNaseII_1"/>
    <property type="match status" value="1"/>
</dbReference>
<protein>
    <recommendedName>
        <fullName evidence="5">Plancitoxin-1</fullName>
    </recommendedName>
</protein>
<evidence type="ECO:0000256" key="2">
    <source>
        <dbReference type="ARBA" id="ARBA00022801"/>
    </source>
</evidence>
<accession>A0ABD0Z747</accession>
<dbReference type="Proteomes" id="UP001558652">
    <property type="component" value="Unassembled WGS sequence"/>
</dbReference>
<keyword evidence="2" id="KW-0378">Hydrolase</keyword>
<dbReference type="InterPro" id="IPR004947">
    <property type="entry name" value="DNase_II"/>
</dbReference>
<evidence type="ECO:0000313" key="4">
    <source>
        <dbReference type="Proteomes" id="UP001558652"/>
    </source>
</evidence>
<comment type="similarity">
    <text evidence="1">Belongs to the DNase II family.</text>
</comment>
<proteinExistence type="inferred from homology"/>
<dbReference type="PANTHER" id="PTHR10858:SF23">
    <property type="entry name" value="DEOXYRIBONUCLEASE II"/>
    <property type="match status" value="1"/>
</dbReference>
<dbReference type="AlphaFoldDB" id="A0ABD0Z747"/>
<evidence type="ECO:0008006" key="5">
    <source>
        <dbReference type="Google" id="ProtNLM"/>
    </source>
</evidence>
<dbReference type="EMBL" id="JBFDAA010000006">
    <property type="protein sequence ID" value="KAL1131918.1"/>
    <property type="molecule type" value="Genomic_DNA"/>
</dbReference>
<comment type="caution">
    <text evidence="3">The sequence shown here is derived from an EMBL/GenBank/DDBJ whole genome shotgun (WGS) entry which is preliminary data.</text>
</comment>